<accession>A0ABY4IPX2</accession>
<sequence length="442" mass="45762">MKRQSRLRRARVGVLALLAVVLASFFPSLTSSAPASAATDGQMVVPSSGNIQSKVGDGCRNNYRKHDGIDIGGGGGTPILAAYDGVIKARTANSGYGNYVDIEHPGGYVTRYGHMAAPGMQAAGTRVSRGQQIGVVGKTGATDAYHLHFEVWRNGSVYSAINNGFTCLTNVTRGSFIPMNFPGLGTPVNPKVLTADYNRDGKADLVGVAADGDLHFLGGNGTAALKPRVVITSGWAGRGQIAHGDLNNDGHSDLIVVRNDGTLEFYGGSPAAGGGFASQRDIATGWGGLLHLVSGADYTGDGLHDVISVRPDGNMTIHLGDGKGGLSGQTRPGGPEWNSMVYLVGGDFDRDGRGDLIAIDAAGTQYFYPGIPNGFAARQIVGRGWTGFTAMTGGVDYNGDGRPDLVARMANGDLRVYPGGGNGGFGASYVIGTGFGSYLQIE</sequence>
<keyword evidence="1 2" id="KW-0732">Signal</keyword>
<dbReference type="SUPFAM" id="SSF51261">
    <property type="entry name" value="Duplicated hybrid motif"/>
    <property type="match status" value="1"/>
</dbReference>
<dbReference type="EMBL" id="CP078077">
    <property type="protein sequence ID" value="UPL14677.1"/>
    <property type="molecule type" value="Genomic_DNA"/>
</dbReference>
<protein>
    <submittedName>
        <fullName evidence="4">VCBS repeat domain-containing M23 family metallopeptidase</fullName>
    </submittedName>
</protein>
<organism evidence="4 5">
    <name type="scientific">Microbacterium galbinum</name>
    <dbReference type="NCBI Taxonomy" id="2851646"/>
    <lineage>
        <taxon>Bacteria</taxon>
        <taxon>Bacillati</taxon>
        <taxon>Actinomycetota</taxon>
        <taxon>Actinomycetes</taxon>
        <taxon>Micrococcales</taxon>
        <taxon>Microbacteriaceae</taxon>
        <taxon>Microbacterium</taxon>
    </lineage>
</organism>
<dbReference type="InterPro" id="IPR028994">
    <property type="entry name" value="Integrin_alpha_N"/>
</dbReference>
<dbReference type="InterPro" id="IPR011055">
    <property type="entry name" value="Dup_hybrid_motif"/>
</dbReference>
<feature type="chain" id="PRO_5046446738" evidence="2">
    <location>
        <begin position="38"/>
        <end position="442"/>
    </location>
</feature>
<feature type="domain" description="M23ase beta-sheet core" evidence="3">
    <location>
        <begin position="65"/>
        <end position="156"/>
    </location>
</feature>
<dbReference type="Pfam" id="PF13517">
    <property type="entry name" value="FG-GAP_3"/>
    <property type="match status" value="2"/>
</dbReference>
<dbReference type="CDD" id="cd12797">
    <property type="entry name" value="M23_peptidase"/>
    <property type="match status" value="1"/>
</dbReference>
<dbReference type="RefSeq" id="WP_247623485.1">
    <property type="nucleotide sequence ID" value="NZ_CP078077.1"/>
</dbReference>
<evidence type="ECO:0000313" key="5">
    <source>
        <dbReference type="Proteomes" id="UP000831963"/>
    </source>
</evidence>
<dbReference type="PANTHER" id="PTHR21666:SF270">
    <property type="entry name" value="MUREIN HYDROLASE ACTIVATOR ENVC"/>
    <property type="match status" value="1"/>
</dbReference>
<proteinExistence type="predicted"/>
<name>A0ABY4IPX2_9MICO</name>
<feature type="signal peptide" evidence="2">
    <location>
        <begin position="1"/>
        <end position="37"/>
    </location>
</feature>
<dbReference type="PANTHER" id="PTHR21666">
    <property type="entry name" value="PEPTIDASE-RELATED"/>
    <property type="match status" value="1"/>
</dbReference>
<dbReference type="InterPro" id="IPR050570">
    <property type="entry name" value="Cell_wall_metabolism_enzyme"/>
</dbReference>
<dbReference type="Pfam" id="PF01551">
    <property type="entry name" value="Peptidase_M23"/>
    <property type="match status" value="1"/>
</dbReference>
<dbReference type="SUPFAM" id="SSF69318">
    <property type="entry name" value="Integrin alpha N-terminal domain"/>
    <property type="match status" value="1"/>
</dbReference>
<reference evidence="4 5" key="1">
    <citation type="submission" date="2021-06" db="EMBL/GenBank/DDBJ databases">
        <title>Genome-based taxonomic framework of Microbacterium strains isolated from marine environment, the description of four new species and reclassification of four preexisting species.</title>
        <authorList>
            <person name="Lee S.D."/>
            <person name="Kim S.-M."/>
            <person name="Byeon Y.-S."/>
            <person name="Yang H.L."/>
            <person name="Kim I.S."/>
        </authorList>
    </citation>
    <scope>NUCLEOTIDE SEQUENCE [LARGE SCALE GENOMIC DNA]</scope>
    <source>
        <strain evidence="4 5">SSW1-36</strain>
    </source>
</reference>
<dbReference type="InterPro" id="IPR013517">
    <property type="entry name" value="FG-GAP"/>
</dbReference>
<evidence type="ECO:0000256" key="1">
    <source>
        <dbReference type="ARBA" id="ARBA00022729"/>
    </source>
</evidence>
<dbReference type="Gene3D" id="2.70.70.10">
    <property type="entry name" value="Glucose Permease (Domain IIA)"/>
    <property type="match status" value="1"/>
</dbReference>
<evidence type="ECO:0000259" key="3">
    <source>
        <dbReference type="Pfam" id="PF01551"/>
    </source>
</evidence>
<dbReference type="Proteomes" id="UP000831963">
    <property type="component" value="Chromosome"/>
</dbReference>
<keyword evidence="5" id="KW-1185">Reference proteome</keyword>
<evidence type="ECO:0000313" key="4">
    <source>
        <dbReference type="EMBL" id="UPL14677.1"/>
    </source>
</evidence>
<dbReference type="Gene3D" id="2.130.10.130">
    <property type="entry name" value="Integrin alpha, N-terminal"/>
    <property type="match status" value="1"/>
</dbReference>
<dbReference type="InterPro" id="IPR016047">
    <property type="entry name" value="M23ase_b-sheet_dom"/>
</dbReference>
<gene>
    <name evidence="4" type="ORF">KV396_09370</name>
</gene>
<evidence type="ECO:0000256" key="2">
    <source>
        <dbReference type="SAM" id="SignalP"/>
    </source>
</evidence>